<proteinExistence type="inferred from homology"/>
<dbReference type="InterPro" id="IPR036388">
    <property type="entry name" value="WH-like_DNA-bd_sf"/>
</dbReference>
<feature type="domain" description="HTH gntR-type" evidence="9">
    <location>
        <begin position="11"/>
        <end position="79"/>
    </location>
</feature>
<dbReference type="Gene3D" id="1.10.10.10">
    <property type="entry name" value="Winged helix-like DNA-binding domain superfamily/Winged helix DNA-binding domain"/>
    <property type="match status" value="1"/>
</dbReference>
<evidence type="ECO:0000256" key="6">
    <source>
        <dbReference type="ARBA" id="ARBA00023015"/>
    </source>
</evidence>
<evidence type="ECO:0000256" key="3">
    <source>
        <dbReference type="ARBA" id="ARBA00022576"/>
    </source>
</evidence>
<dbReference type="CDD" id="cd07377">
    <property type="entry name" value="WHTH_GntR"/>
    <property type="match status" value="1"/>
</dbReference>
<evidence type="ECO:0000256" key="5">
    <source>
        <dbReference type="ARBA" id="ARBA00022898"/>
    </source>
</evidence>
<keyword evidence="3" id="KW-0032">Aminotransferase</keyword>
<dbReference type="PROSITE" id="PS50949">
    <property type="entry name" value="HTH_GNTR"/>
    <property type="match status" value="1"/>
</dbReference>
<evidence type="ECO:0000256" key="4">
    <source>
        <dbReference type="ARBA" id="ARBA00022679"/>
    </source>
</evidence>
<evidence type="ECO:0000259" key="9">
    <source>
        <dbReference type="PROSITE" id="PS50949"/>
    </source>
</evidence>
<dbReference type="HOGENOM" id="CLU_017584_0_0_9"/>
<keyword evidence="8" id="KW-0804">Transcription</keyword>
<protein>
    <recommendedName>
        <fullName evidence="9">HTH gntR-type domain-containing protein</fullName>
    </recommendedName>
</protein>
<comment type="similarity">
    <text evidence="2">In the C-terminal section; belongs to the class-I pyridoxal-phosphate-dependent aminotransferase family.</text>
</comment>
<name>G9QLF8_9BACI</name>
<keyword evidence="11" id="KW-1185">Reference proteome</keyword>
<dbReference type="AlphaFoldDB" id="G9QLF8"/>
<dbReference type="InterPro" id="IPR004839">
    <property type="entry name" value="Aminotransferase_I/II_large"/>
</dbReference>
<organism evidence="10 11">
    <name type="scientific">Bacillus smithii 7_3_47FAA</name>
    <dbReference type="NCBI Taxonomy" id="665952"/>
    <lineage>
        <taxon>Bacteria</taxon>
        <taxon>Bacillati</taxon>
        <taxon>Bacillota</taxon>
        <taxon>Bacilli</taxon>
        <taxon>Bacillales</taxon>
        <taxon>Bacillaceae</taxon>
        <taxon>Bacillus</taxon>
    </lineage>
</organism>
<dbReference type="GO" id="GO:0003700">
    <property type="term" value="F:DNA-binding transcription factor activity"/>
    <property type="evidence" value="ECO:0007669"/>
    <property type="project" value="InterPro"/>
</dbReference>
<dbReference type="FunFam" id="1.10.10.10:FF:000079">
    <property type="entry name" value="GntR family transcriptional regulator"/>
    <property type="match status" value="1"/>
</dbReference>
<dbReference type="InterPro" id="IPR015421">
    <property type="entry name" value="PyrdxlP-dep_Trfase_major"/>
</dbReference>
<dbReference type="Pfam" id="PF00392">
    <property type="entry name" value="GntR"/>
    <property type="match status" value="1"/>
</dbReference>
<dbReference type="EMBL" id="ACWF01000099">
    <property type="protein sequence ID" value="EHL78018.1"/>
    <property type="molecule type" value="Genomic_DNA"/>
</dbReference>
<dbReference type="PANTHER" id="PTHR46577:SF2">
    <property type="entry name" value="TRANSCRIPTIONAL REGULATORY PROTEIN"/>
    <property type="match status" value="1"/>
</dbReference>
<dbReference type="SUPFAM" id="SSF46785">
    <property type="entry name" value="Winged helix' DNA-binding domain"/>
    <property type="match status" value="1"/>
</dbReference>
<dbReference type="SMART" id="SM00345">
    <property type="entry name" value="HTH_GNTR"/>
    <property type="match status" value="1"/>
</dbReference>
<dbReference type="CDD" id="cd00609">
    <property type="entry name" value="AAT_like"/>
    <property type="match status" value="1"/>
</dbReference>
<evidence type="ECO:0000256" key="2">
    <source>
        <dbReference type="ARBA" id="ARBA00005384"/>
    </source>
</evidence>
<dbReference type="SUPFAM" id="SSF53383">
    <property type="entry name" value="PLP-dependent transferases"/>
    <property type="match status" value="1"/>
</dbReference>
<dbReference type="Gene3D" id="3.40.640.10">
    <property type="entry name" value="Type I PLP-dependent aspartate aminotransferase-like (Major domain)"/>
    <property type="match status" value="1"/>
</dbReference>
<accession>G9QLF8</accession>
<dbReference type="Pfam" id="PF00155">
    <property type="entry name" value="Aminotran_1_2"/>
    <property type="match status" value="1"/>
</dbReference>
<dbReference type="InterPro" id="IPR015424">
    <property type="entry name" value="PyrdxlP-dep_Trfase"/>
</dbReference>
<comment type="cofactor">
    <cofactor evidence="1">
        <name>pyridoxal 5'-phosphate</name>
        <dbReference type="ChEBI" id="CHEBI:597326"/>
    </cofactor>
</comment>
<dbReference type="FunFam" id="3.40.640.10:FF:000023">
    <property type="entry name" value="Transcriptional regulator, GntR family"/>
    <property type="match status" value="1"/>
</dbReference>
<evidence type="ECO:0000313" key="11">
    <source>
        <dbReference type="Proteomes" id="UP000011747"/>
    </source>
</evidence>
<comment type="caution">
    <text evidence="10">The sequence shown here is derived from an EMBL/GenBank/DDBJ whole genome shotgun (WGS) entry which is preliminary data.</text>
</comment>
<dbReference type="GO" id="GO:0030170">
    <property type="term" value="F:pyridoxal phosphate binding"/>
    <property type="evidence" value="ECO:0007669"/>
    <property type="project" value="InterPro"/>
</dbReference>
<dbReference type="PATRIC" id="fig|665952.3.peg.1882"/>
<reference evidence="10 11" key="1">
    <citation type="submission" date="2011-09" db="EMBL/GenBank/DDBJ databases">
        <title>The Genome Sequence of Bacillus smithii 7_3_47FAA.</title>
        <authorList>
            <consortium name="The Broad Institute Genome Sequencing Platform"/>
            <person name="Earl A."/>
            <person name="Ward D."/>
            <person name="Feldgarden M."/>
            <person name="Gevers D."/>
            <person name="Daigneault M."/>
            <person name="Strauss J."/>
            <person name="Allen-Vercoe E."/>
            <person name="Young S.K."/>
            <person name="Zeng Q."/>
            <person name="Gargeya S."/>
            <person name="Fitzgerald M."/>
            <person name="Haas B."/>
            <person name="Abouelleil A."/>
            <person name="Alvarado L."/>
            <person name="Arachchi H.M."/>
            <person name="Berlin A."/>
            <person name="Brown A."/>
            <person name="Chapman S.B."/>
            <person name="Chen Z."/>
            <person name="Dunbar C."/>
            <person name="Freedman E."/>
            <person name="Gearin G."/>
            <person name="Goldberg J."/>
            <person name="Griggs A."/>
            <person name="Gujja S."/>
            <person name="Heiman D."/>
            <person name="Howarth C."/>
            <person name="Larson L."/>
            <person name="Lui A."/>
            <person name="MacDonald P.J.P."/>
            <person name="Montmayeur A."/>
            <person name="Murphy C."/>
            <person name="Neiman D."/>
            <person name="Pearson M."/>
            <person name="Priest M."/>
            <person name="Roberts A."/>
            <person name="Saif S."/>
            <person name="Shea T."/>
            <person name="Shenoy N."/>
            <person name="Sisk P."/>
            <person name="Stolte C."/>
            <person name="Sykes S."/>
            <person name="Wortman J."/>
            <person name="Nusbaum C."/>
            <person name="Birren B."/>
        </authorList>
    </citation>
    <scope>NUCLEOTIDE SEQUENCE [LARGE SCALE GENOMIC DNA]</scope>
    <source>
        <strain evidence="10 11">7_3_47FAA</strain>
    </source>
</reference>
<dbReference type="InterPro" id="IPR000524">
    <property type="entry name" value="Tscrpt_reg_HTH_GntR"/>
</dbReference>
<gene>
    <name evidence="10" type="ORF">HMPREF1015_02613</name>
</gene>
<dbReference type="PRINTS" id="PR00035">
    <property type="entry name" value="HTHGNTR"/>
</dbReference>
<evidence type="ECO:0000256" key="7">
    <source>
        <dbReference type="ARBA" id="ARBA00023125"/>
    </source>
</evidence>
<dbReference type="GO" id="GO:0008483">
    <property type="term" value="F:transaminase activity"/>
    <property type="evidence" value="ECO:0007669"/>
    <property type="project" value="UniProtKB-KW"/>
</dbReference>
<keyword evidence="5" id="KW-0663">Pyridoxal phosphate</keyword>
<dbReference type="Proteomes" id="UP000011747">
    <property type="component" value="Unassembled WGS sequence"/>
</dbReference>
<keyword evidence="7" id="KW-0238">DNA-binding</keyword>
<dbReference type="GO" id="GO:0003677">
    <property type="term" value="F:DNA binding"/>
    <property type="evidence" value="ECO:0007669"/>
    <property type="project" value="UniProtKB-KW"/>
</dbReference>
<evidence type="ECO:0000256" key="8">
    <source>
        <dbReference type="ARBA" id="ARBA00023163"/>
    </source>
</evidence>
<evidence type="ECO:0000256" key="1">
    <source>
        <dbReference type="ARBA" id="ARBA00001933"/>
    </source>
</evidence>
<dbReference type="InterPro" id="IPR051446">
    <property type="entry name" value="HTH_trans_reg/aminotransferase"/>
</dbReference>
<evidence type="ECO:0000313" key="10">
    <source>
        <dbReference type="EMBL" id="EHL78018.1"/>
    </source>
</evidence>
<keyword evidence="4" id="KW-0808">Transferase</keyword>
<dbReference type="PANTHER" id="PTHR46577">
    <property type="entry name" value="HTH-TYPE TRANSCRIPTIONAL REGULATORY PROTEIN GABR"/>
    <property type="match status" value="1"/>
</dbReference>
<sequence>MAWRPNKLNKLPLYKQIANYLESRIINGEFPPDSRLPSERELAHQLNVNRSTVNAAFEELRSTGLVKRIVGYGTVVNKKVWKNGHGRVPNWDQYVKEGFDQPNNPLNQQIYRYIGSDDRLINFAIGELSADLWPAKLIQSISDTLFKNDFLGYENVQGNLQLREAISDHLKPYRQIESTPSSILITSGAQQAIHLIIRGLLHPGDSVAIEDPSYAYSLPIFHSKGLNTHFIPVHKNGIDPEQIIAIHKKHRLKMLFLNPTYHNPTGVSLDIERRRKVMEICTNYGIAIVEDDPYCLLGYQQPPIPTLKSMDQEGLVLYVSSLSKIVASGLRIGWILGPQNVINRLTDVKQQMDFGPPNLPQWIAANLLRSEHFNEHIENLKIELKKKRDLTIESLQKELNDNIYFLIPKRGIHLWCKIQNEQIDEKVLFQQAVKNGMVFTLEIH</sequence>
<dbReference type="InterPro" id="IPR036390">
    <property type="entry name" value="WH_DNA-bd_sf"/>
</dbReference>
<keyword evidence="6" id="KW-0805">Transcription regulation</keyword>